<organism evidence="12 13">
    <name type="scientific">Tigriopus californicus</name>
    <name type="common">Marine copepod</name>
    <dbReference type="NCBI Taxonomy" id="6832"/>
    <lineage>
        <taxon>Eukaryota</taxon>
        <taxon>Metazoa</taxon>
        <taxon>Ecdysozoa</taxon>
        <taxon>Arthropoda</taxon>
        <taxon>Crustacea</taxon>
        <taxon>Multicrustacea</taxon>
        <taxon>Hexanauplia</taxon>
        <taxon>Copepoda</taxon>
        <taxon>Harpacticoida</taxon>
        <taxon>Harpacticidae</taxon>
        <taxon>Tigriopus</taxon>
    </lineage>
</organism>
<proteinExistence type="inferred from homology"/>
<dbReference type="InterPro" id="IPR001019">
    <property type="entry name" value="Gprotein_alpha_su"/>
</dbReference>
<comment type="subunit">
    <text evidence="11">G proteins are composed of 3 units; alpha, beta and gamma. The alpha chain contains the guanine nucleotide binding site.</text>
</comment>
<name>A0A553NDE2_TIGCA</name>
<dbReference type="GO" id="GO:0005737">
    <property type="term" value="C:cytoplasm"/>
    <property type="evidence" value="ECO:0007669"/>
    <property type="project" value="TreeGrafter"/>
</dbReference>
<keyword evidence="8" id="KW-0449">Lipoprotein</keyword>
<dbReference type="PANTHER" id="PTHR10218">
    <property type="entry name" value="GTP-BINDING PROTEIN ALPHA SUBUNIT"/>
    <property type="match status" value="1"/>
</dbReference>
<comment type="similarity">
    <text evidence="1 11">Belongs to the G-alpha family. G(q) subfamily.</text>
</comment>
<keyword evidence="13" id="KW-1185">Reference proteome</keyword>
<dbReference type="SUPFAM" id="SSF52540">
    <property type="entry name" value="P-loop containing nucleoside triphosphate hydrolases"/>
    <property type="match status" value="1"/>
</dbReference>
<protein>
    <recommendedName>
        <fullName evidence="11">Guanine nucleotide-binding protein subunit alpha</fullName>
    </recommendedName>
</protein>
<comment type="caution">
    <text evidence="12">The sequence shown here is derived from an EMBL/GenBank/DDBJ whole genome shotgun (WGS) entry which is preliminary data.</text>
</comment>
<feature type="binding site" evidence="9">
    <location>
        <begin position="278"/>
        <end position="281"/>
    </location>
    <ligand>
        <name>GTP</name>
        <dbReference type="ChEBI" id="CHEBI:37565"/>
    </ligand>
</feature>
<dbReference type="CDD" id="cd00066">
    <property type="entry name" value="G-alpha"/>
    <property type="match status" value="1"/>
</dbReference>
<keyword evidence="7 11" id="KW-0807">Transducer</keyword>
<evidence type="ECO:0000256" key="11">
    <source>
        <dbReference type="RuleBase" id="RU369122"/>
    </source>
</evidence>
<evidence type="ECO:0000256" key="4">
    <source>
        <dbReference type="ARBA" id="ARBA00022842"/>
    </source>
</evidence>
<sequence>MAFSVKSDSTMYCCASEEVKMKRNLNRKIDRKIKMDKRESRREVKLLLLGPGESGKSTLCKQLRFIYGMGYSANERLHFIPLIHLNILTNIQDLIKAMRMLKMAPDEPELVPVMKRVRKHPLSAVNLFDNTQLVTDIRCLWKDVGVQRCFETHNTFHLSDSAQYFLDNVDRMSNVAYVPLEEDIIHARAPTIGITEFTFNLGTRFRIVDVGGQRSERRKWIHAFDNVTAIFFVMALSDYDQTLVESPQENRLQESLALFKTVADFEWFQNTSFILFMNKTDVFERKISHTHLRDFFPDFKGPDYDTMAARQYIRDLFLCLRCVLSTYHFFTCATDKNNIEYVFETVKDSILRQNLMLLHML</sequence>
<dbReference type="GO" id="GO:0007188">
    <property type="term" value="P:adenylate cyclase-modulating G protein-coupled receptor signaling pathway"/>
    <property type="evidence" value="ECO:0007669"/>
    <property type="project" value="TreeGrafter"/>
</dbReference>
<keyword evidence="6" id="KW-0564">Palmitate</keyword>
<dbReference type="SUPFAM" id="SSF47895">
    <property type="entry name" value="Transducin (alpha subunit), insertion domain"/>
    <property type="match status" value="1"/>
</dbReference>
<dbReference type="PANTHER" id="PTHR10218:SF329">
    <property type="entry name" value="GUANINE NUCLEOTIDE-BINDING PROTEIN G(Q) SUBUNIT ALPHA"/>
    <property type="match status" value="1"/>
</dbReference>
<dbReference type="GO" id="GO:0001664">
    <property type="term" value="F:G protein-coupled receptor binding"/>
    <property type="evidence" value="ECO:0007669"/>
    <property type="project" value="UniProtKB-UniRule"/>
</dbReference>
<evidence type="ECO:0000256" key="6">
    <source>
        <dbReference type="ARBA" id="ARBA00023139"/>
    </source>
</evidence>
<keyword evidence="4 10" id="KW-0460">Magnesium</keyword>
<reference evidence="12 13" key="1">
    <citation type="journal article" date="2018" name="Nat. Ecol. Evol.">
        <title>Genomic signatures of mitonuclear coevolution across populations of Tigriopus californicus.</title>
        <authorList>
            <person name="Barreto F.S."/>
            <person name="Watson E.T."/>
            <person name="Lima T.G."/>
            <person name="Willett C.S."/>
            <person name="Edmands S."/>
            <person name="Li W."/>
            <person name="Burton R.S."/>
        </authorList>
    </citation>
    <scope>NUCLEOTIDE SEQUENCE [LARGE SCALE GENOMIC DNA]</scope>
    <source>
        <strain evidence="12 13">San Diego</strain>
    </source>
</reference>
<evidence type="ECO:0000256" key="3">
    <source>
        <dbReference type="ARBA" id="ARBA00022741"/>
    </source>
</evidence>
<feature type="binding site" evidence="10">
    <location>
        <position position="191"/>
    </location>
    <ligand>
        <name>Mg(2+)</name>
        <dbReference type="ChEBI" id="CHEBI:18420"/>
    </ligand>
</feature>
<dbReference type="OrthoDB" id="5817230at2759"/>
<dbReference type="AlphaFoldDB" id="A0A553NDE2"/>
<feature type="binding site" evidence="9">
    <location>
        <begin position="53"/>
        <end position="58"/>
    </location>
    <ligand>
        <name>GTP</name>
        <dbReference type="ChEBI" id="CHEBI:37565"/>
    </ligand>
</feature>
<dbReference type="STRING" id="6832.A0A553NDE2"/>
<accession>A0A553NDE2</accession>
<feature type="binding site" evidence="9">
    <location>
        <begin position="160"/>
        <end position="161"/>
    </location>
    <ligand>
        <name>GTP</name>
        <dbReference type="ChEBI" id="CHEBI:37565"/>
    </ligand>
</feature>
<dbReference type="GO" id="GO:0046872">
    <property type="term" value="F:metal ion binding"/>
    <property type="evidence" value="ECO:0007669"/>
    <property type="project" value="UniProtKB-UniRule"/>
</dbReference>
<dbReference type="PROSITE" id="PS51882">
    <property type="entry name" value="G_ALPHA"/>
    <property type="match status" value="1"/>
</dbReference>
<keyword evidence="3 9" id="KW-0547">Nucleotide-binding</keyword>
<dbReference type="Gene3D" id="1.10.400.10">
    <property type="entry name" value="GI Alpha 1, domain 2-like"/>
    <property type="match status" value="1"/>
</dbReference>
<dbReference type="Proteomes" id="UP000318571">
    <property type="component" value="Chromosome 10"/>
</dbReference>
<evidence type="ECO:0000313" key="12">
    <source>
        <dbReference type="EMBL" id="TRY63428.1"/>
    </source>
</evidence>
<comment type="function">
    <text evidence="11">Guanine nucleotide-binding proteins (G proteins) are involved as modulators or transducers in various transmembrane signaling systems.</text>
</comment>
<dbReference type="Gene3D" id="3.40.50.300">
    <property type="entry name" value="P-loop containing nucleotide triphosphate hydrolases"/>
    <property type="match status" value="1"/>
</dbReference>
<feature type="binding site" evidence="9">
    <location>
        <position position="333"/>
    </location>
    <ligand>
        <name>GTP</name>
        <dbReference type="ChEBI" id="CHEBI:37565"/>
    </ligand>
</feature>
<keyword evidence="2 10" id="KW-0479">Metal-binding</keyword>
<feature type="binding site" evidence="10">
    <location>
        <position position="57"/>
    </location>
    <ligand>
        <name>Mg(2+)</name>
        <dbReference type="ChEBI" id="CHEBI:18420"/>
    </ligand>
</feature>
<evidence type="ECO:0000256" key="2">
    <source>
        <dbReference type="ARBA" id="ARBA00022723"/>
    </source>
</evidence>
<feature type="binding site" evidence="9">
    <location>
        <begin position="209"/>
        <end position="213"/>
    </location>
    <ligand>
        <name>GTP</name>
        <dbReference type="ChEBI" id="CHEBI:37565"/>
    </ligand>
</feature>
<dbReference type="SMART" id="SM00275">
    <property type="entry name" value="G_alpha"/>
    <property type="match status" value="1"/>
</dbReference>
<gene>
    <name evidence="12" type="ORF">TCAL_12384</name>
</gene>
<dbReference type="GO" id="GO:0031683">
    <property type="term" value="F:G-protein beta/gamma-subunit complex binding"/>
    <property type="evidence" value="ECO:0007669"/>
    <property type="project" value="UniProtKB-UniRule"/>
</dbReference>
<dbReference type="InterPro" id="IPR011025">
    <property type="entry name" value="GproteinA_insert"/>
</dbReference>
<dbReference type="PRINTS" id="PR00318">
    <property type="entry name" value="GPROTEINA"/>
</dbReference>
<dbReference type="InterPro" id="IPR027417">
    <property type="entry name" value="P-loop_NTPase"/>
</dbReference>
<dbReference type="InterPro" id="IPR000654">
    <property type="entry name" value="Gprotein_alpha_Q"/>
</dbReference>
<evidence type="ECO:0000256" key="9">
    <source>
        <dbReference type="PIRSR" id="PIRSR601019-1"/>
    </source>
</evidence>
<dbReference type="GO" id="GO:0003924">
    <property type="term" value="F:GTPase activity"/>
    <property type="evidence" value="ECO:0007669"/>
    <property type="project" value="UniProtKB-UniRule"/>
</dbReference>
<evidence type="ECO:0000256" key="8">
    <source>
        <dbReference type="ARBA" id="ARBA00023288"/>
    </source>
</evidence>
<keyword evidence="5 9" id="KW-0342">GTP-binding</keyword>
<evidence type="ECO:0000256" key="7">
    <source>
        <dbReference type="ARBA" id="ARBA00023224"/>
    </source>
</evidence>
<dbReference type="PRINTS" id="PR00442">
    <property type="entry name" value="GPROTEINAQ"/>
</dbReference>
<dbReference type="GO" id="GO:0005525">
    <property type="term" value="F:GTP binding"/>
    <property type="evidence" value="ECO:0007669"/>
    <property type="project" value="UniProtKB-UniRule"/>
</dbReference>
<evidence type="ECO:0000256" key="1">
    <source>
        <dbReference type="ARBA" id="ARBA00007976"/>
    </source>
</evidence>
<evidence type="ECO:0000313" key="13">
    <source>
        <dbReference type="Proteomes" id="UP000318571"/>
    </source>
</evidence>
<dbReference type="Pfam" id="PF00503">
    <property type="entry name" value="G-alpha"/>
    <property type="match status" value="1"/>
</dbReference>
<dbReference type="FunFam" id="3.40.50.300:FF:000692">
    <property type="entry name" value="Guanine nucleotide-binding protein subunit alpha"/>
    <property type="match status" value="1"/>
</dbReference>
<evidence type="ECO:0000256" key="5">
    <source>
        <dbReference type="ARBA" id="ARBA00023134"/>
    </source>
</evidence>
<dbReference type="GO" id="GO:0005834">
    <property type="term" value="C:heterotrimeric G-protein complex"/>
    <property type="evidence" value="ECO:0007669"/>
    <property type="project" value="UniProtKB-UniRule"/>
</dbReference>
<evidence type="ECO:0000256" key="10">
    <source>
        <dbReference type="PIRSR" id="PIRSR601019-2"/>
    </source>
</evidence>
<dbReference type="EMBL" id="VCGU01000458">
    <property type="protein sequence ID" value="TRY63428.1"/>
    <property type="molecule type" value="Genomic_DNA"/>
</dbReference>